<organism evidence="14 15">
    <name type="scientific">Paracoccus fontiphilus</name>
    <dbReference type="NCBI Taxonomy" id="1815556"/>
    <lineage>
        <taxon>Bacteria</taxon>
        <taxon>Pseudomonadati</taxon>
        <taxon>Pseudomonadota</taxon>
        <taxon>Alphaproteobacteria</taxon>
        <taxon>Rhodobacterales</taxon>
        <taxon>Paracoccaceae</taxon>
        <taxon>Paracoccus</taxon>
    </lineage>
</organism>
<evidence type="ECO:0000313" key="15">
    <source>
        <dbReference type="Proteomes" id="UP001595557"/>
    </source>
</evidence>
<feature type="transmembrane region" description="Helical" evidence="13">
    <location>
        <begin position="273"/>
        <end position="294"/>
    </location>
</feature>
<dbReference type="InterPro" id="IPR011541">
    <property type="entry name" value="Ni/Co_transpt_high_affinity"/>
</dbReference>
<gene>
    <name evidence="14" type="ORF">ACFOD7_16980</name>
</gene>
<sequence length="295" mass="29820">MTGRRGLALAGLAVALLVAALWFSGALSGLEVWAAARQREAQAMMAGALRRLQAGQPGATLALLGICFGYGVVHAVGPGHGKQLIGGYGFGTSVSVGRLSLLSILSALAQASVAVVLVWSGVTLLDLSREALTGLGEDAMGDLGAVLIGLVGLWLGWRGLRHLVRRARHHHHDACGCGHAHGPTAAEVAETRTLRDALILIAGIAARPCTGAIFLLILTWRMDIFATGAAGAMAMGLGTACVSVGVAVLAVWARRGSLALLPAGGTAAGIGSWLPGVMQLAAGAVIAAVAAAMVW</sequence>
<keyword evidence="3" id="KW-0171">Cobalt transport</keyword>
<reference evidence="15" key="1">
    <citation type="journal article" date="2019" name="Int. J. Syst. Evol. Microbiol.">
        <title>The Global Catalogue of Microorganisms (GCM) 10K type strain sequencing project: providing services to taxonomists for standard genome sequencing and annotation.</title>
        <authorList>
            <consortium name="The Broad Institute Genomics Platform"/>
            <consortium name="The Broad Institute Genome Sequencing Center for Infectious Disease"/>
            <person name="Wu L."/>
            <person name="Ma J."/>
        </authorList>
    </citation>
    <scope>NUCLEOTIDE SEQUENCE [LARGE SCALE GENOMIC DNA]</scope>
    <source>
        <strain evidence="15">KCTC 52239</strain>
    </source>
</reference>
<evidence type="ECO:0000256" key="4">
    <source>
        <dbReference type="ARBA" id="ARBA00022448"/>
    </source>
</evidence>
<evidence type="ECO:0000256" key="9">
    <source>
        <dbReference type="ARBA" id="ARBA00023065"/>
    </source>
</evidence>
<keyword evidence="6" id="KW-0533">Nickel</keyword>
<accession>A0ABV7INW0</accession>
<evidence type="ECO:0000256" key="3">
    <source>
        <dbReference type="ARBA" id="ARBA00022426"/>
    </source>
</evidence>
<dbReference type="EMBL" id="JBHRTE010000086">
    <property type="protein sequence ID" value="MFC3169746.1"/>
    <property type="molecule type" value="Genomic_DNA"/>
</dbReference>
<dbReference type="PANTHER" id="PTHR40659">
    <property type="entry name" value="NICKEL/COBALT EFFLUX SYSTEM RCNA"/>
    <property type="match status" value="1"/>
</dbReference>
<keyword evidence="10" id="KW-0921">Nickel transport</keyword>
<keyword evidence="7 13" id="KW-0812">Transmembrane</keyword>
<keyword evidence="5" id="KW-1003">Cell membrane</keyword>
<dbReference type="PANTHER" id="PTHR40659:SF1">
    <property type="entry name" value="NICKEL_COBALT EFFLUX SYSTEM RCNA"/>
    <property type="match status" value="1"/>
</dbReference>
<keyword evidence="12" id="KW-0170">Cobalt</keyword>
<evidence type="ECO:0000256" key="12">
    <source>
        <dbReference type="ARBA" id="ARBA00023285"/>
    </source>
</evidence>
<evidence type="ECO:0000256" key="5">
    <source>
        <dbReference type="ARBA" id="ARBA00022475"/>
    </source>
</evidence>
<evidence type="ECO:0000256" key="13">
    <source>
        <dbReference type="RuleBase" id="RU362101"/>
    </source>
</evidence>
<evidence type="ECO:0000256" key="8">
    <source>
        <dbReference type="ARBA" id="ARBA00022989"/>
    </source>
</evidence>
<keyword evidence="9" id="KW-0406">Ion transport</keyword>
<feature type="transmembrane region" description="Helical" evidence="13">
    <location>
        <begin position="139"/>
        <end position="157"/>
    </location>
</feature>
<keyword evidence="8 13" id="KW-1133">Transmembrane helix</keyword>
<dbReference type="Proteomes" id="UP001595557">
    <property type="component" value="Unassembled WGS sequence"/>
</dbReference>
<protein>
    <recommendedName>
        <fullName evidence="13">Nickel/cobalt efflux system</fullName>
    </recommendedName>
</protein>
<proteinExistence type="inferred from homology"/>
<dbReference type="Pfam" id="PF03824">
    <property type="entry name" value="NicO"/>
    <property type="match status" value="1"/>
</dbReference>
<feature type="transmembrane region" description="Helical" evidence="13">
    <location>
        <begin position="99"/>
        <end position="119"/>
    </location>
</feature>
<evidence type="ECO:0000256" key="1">
    <source>
        <dbReference type="ARBA" id="ARBA00002510"/>
    </source>
</evidence>
<keyword evidence="11 13" id="KW-0472">Membrane</keyword>
<dbReference type="InterPro" id="IPR051224">
    <property type="entry name" value="NiCoT_RcnA"/>
</dbReference>
<evidence type="ECO:0000256" key="6">
    <source>
        <dbReference type="ARBA" id="ARBA00022596"/>
    </source>
</evidence>
<keyword evidence="4 13" id="KW-0813">Transport</keyword>
<dbReference type="RefSeq" id="WP_341351545.1">
    <property type="nucleotide sequence ID" value="NZ_JAFNAW010000002.1"/>
</dbReference>
<evidence type="ECO:0000256" key="11">
    <source>
        <dbReference type="ARBA" id="ARBA00023136"/>
    </source>
</evidence>
<evidence type="ECO:0000313" key="14">
    <source>
        <dbReference type="EMBL" id="MFC3169746.1"/>
    </source>
</evidence>
<comment type="caution">
    <text evidence="14">The sequence shown here is derived from an EMBL/GenBank/DDBJ whole genome shotgun (WGS) entry which is preliminary data.</text>
</comment>
<comment type="subcellular location">
    <subcellularLocation>
        <location evidence="2 13">Cell membrane</location>
        <topology evidence="2 13">Multi-pass membrane protein</topology>
    </subcellularLocation>
</comment>
<name>A0ABV7INW0_9RHOB</name>
<comment type="similarity">
    <text evidence="13">Belongs to the NiCoT transporter (TC 2.A.52) family.</text>
</comment>
<comment type="function">
    <text evidence="1">Efflux system for nickel and cobalt.</text>
</comment>
<feature type="transmembrane region" description="Helical" evidence="13">
    <location>
        <begin position="197"/>
        <end position="218"/>
    </location>
</feature>
<evidence type="ECO:0000256" key="7">
    <source>
        <dbReference type="ARBA" id="ARBA00022692"/>
    </source>
</evidence>
<evidence type="ECO:0000256" key="2">
    <source>
        <dbReference type="ARBA" id="ARBA00004651"/>
    </source>
</evidence>
<evidence type="ECO:0000256" key="10">
    <source>
        <dbReference type="ARBA" id="ARBA00023112"/>
    </source>
</evidence>
<feature type="transmembrane region" description="Helical" evidence="13">
    <location>
        <begin position="224"/>
        <end position="252"/>
    </location>
</feature>
<feature type="transmembrane region" description="Helical" evidence="13">
    <location>
        <begin position="58"/>
        <end position="78"/>
    </location>
</feature>
<keyword evidence="15" id="KW-1185">Reference proteome</keyword>